<evidence type="ECO:0000259" key="5">
    <source>
        <dbReference type="PROSITE" id="PS51078"/>
    </source>
</evidence>
<dbReference type="GO" id="GO:0003677">
    <property type="term" value="F:DNA binding"/>
    <property type="evidence" value="ECO:0007669"/>
    <property type="project" value="UniProtKB-KW"/>
</dbReference>
<evidence type="ECO:0000256" key="2">
    <source>
        <dbReference type="ARBA" id="ARBA00023125"/>
    </source>
</evidence>
<dbReference type="EMBL" id="JACBZD010000001">
    <property type="protein sequence ID" value="NYI06609.1"/>
    <property type="molecule type" value="Genomic_DNA"/>
</dbReference>
<keyword evidence="1" id="KW-0805">Transcription regulation</keyword>
<dbReference type="Gene3D" id="1.10.10.10">
    <property type="entry name" value="Winged helix-like DNA-binding domain superfamily/Winged helix DNA-binding domain"/>
    <property type="match status" value="1"/>
</dbReference>
<dbReference type="SUPFAM" id="SSF46785">
    <property type="entry name" value="Winged helix' DNA-binding domain"/>
    <property type="match status" value="1"/>
</dbReference>
<protein>
    <submittedName>
        <fullName evidence="6">DNA-binding IclR family transcriptional regulator</fullName>
    </submittedName>
</protein>
<dbReference type="Proteomes" id="UP000567795">
    <property type="component" value="Unassembled WGS sequence"/>
</dbReference>
<dbReference type="InterPro" id="IPR036388">
    <property type="entry name" value="WH-like_DNA-bd_sf"/>
</dbReference>
<evidence type="ECO:0000313" key="7">
    <source>
        <dbReference type="Proteomes" id="UP000567795"/>
    </source>
</evidence>
<evidence type="ECO:0000256" key="3">
    <source>
        <dbReference type="ARBA" id="ARBA00023163"/>
    </source>
</evidence>
<evidence type="ECO:0000256" key="1">
    <source>
        <dbReference type="ARBA" id="ARBA00023015"/>
    </source>
</evidence>
<dbReference type="PROSITE" id="PS51078">
    <property type="entry name" value="ICLR_ED"/>
    <property type="match status" value="1"/>
</dbReference>
<gene>
    <name evidence="6" type="ORF">FHU37_003552</name>
</gene>
<dbReference type="Pfam" id="PF09339">
    <property type="entry name" value="HTH_IclR"/>
    <property type="match status" value="1"/>
</dbReference>
<organism evidence="6 7">
    <name type="scientific">Allostreptomyces psammosilenae</name>
    <dbReference type="NCBI Taxonomy" id="1892865"/>
    <lineage>
        <taxon>Bacteria</taxon>
        <taxon>Bacillati</taxon>
        <taxon>Actinomycetota</taxon>
        <taxon>Actinomycetes</taxon>
        <taxon>Kitasatosporales</taxon>
        <taxon>Streptomycetaceae</taxon>
        <taxon>Allostreptomyces</taxon>
    </lineage>
</organism>
<dbReference type="GO" id="GO:0045892">
    <property type="term" value="P:negative regulation of DNA-templated transcription"/>
    <property type="evidence" value="ECO:0007669"/>
    <property type="project" value="TreeGrafter"/>
</dbReference>
<dbReference type="PROSITE" id="PS51077">
    <property type="entry name" value="HTH_ICLR"/>
    <property type="match status" value="1"/>
</dbReference>
<keyword evidence="7" id="KW-1185">Reference proteome</keyword>
<proteinExistence type="predicted"/>
<dbReference type="AlphaFoldDB" id="A0A852ZWM2"/>
<dbReference type="Gene3D" id="3.30.450.40">
    <property type="match status" value="1"/>
</dbReference>
<keyword evidence="3" id="KW-0804">Transcription</keyword>
<comment type="caution">
    <text evidence="6">The sequence shown here is derived from an EMBL/GenBank/DDBJ whole genome shotgun (WGS) entry which is preliminary data.</text>
</comment>
<keyword evidence="2 6" id="KW-0238">DNA-binding</keyword>
<dbReference type="RefSeq" id="WP_179815166.1">
    <property type="nucleotide sequence ID" value="NZ_JACBZD010000001.1"/>
</dbReference>
<dbReference type="InterPro" id="IPR050707">
    <property type="entry name" value="HTH_MetabolicPath_Reg"/>
</dbReference>
<evidence type="ECO:0000313" key="6">
    <source>
        <dbReference type="EMBL" id="NYI06609.1"/>
    </source>
</evidence>
<dbReference type="PANTHER" id="PTHR30136">
    <property type="entry name" value="HELIX-TURN-HELIX TRANSCRIPTIONAL REGULATOR, ICLR FAMILY"/>
    <property type="match status" value="1"/>
</dbReference>
<reference evidence="6 7" key="1">
    <citation type="submission" date="2020-07" db="EMBL/GenBank/DDBJ databases">
        <title>Sequencing the genomes of 1000 actinobacteria strains.</title>
        <authorList>
            <person name="Klenk H.-P."/>
        </authorList>
    </citation>
    <scope>NUCLEOTIDE SEQUENCE [LARGE SCALE GENOMIC DNA]</scope>
    <source>
        <strain evidence="6 7">DSM 42178</strain>
    </source>
</reference>
<dbReference type="InterPro" id="IPR014757">
    <property type="entry name" value="Tscrpt_reg_IclR_C"/>
</dbReference>
<sequence length="252" mass="26679">MRTNGGGNAIDKALAVLEALAEHSRVTDIAVATGLPKSTVHRILQTLIDRHYALYAGDGHYTAGPRILTLAGKVLGRFNPAQHVEGALRRLRDATGYTVHFALLDGDEAVYAAKLEGSRPYQMPSRVGKGIRLHSTGIGKAVLAQMADEEVTELTARTGLQARTPHTITDPAALLDHLATVRARGYALDEQENENGIRCIAAPVFGHTGAVIGGVSVSTLSLEPWKPPIERLAPQVIAAAQEISGLLGAPTP</sequence>
<feature type="domain" description="IclR-ED" evidence="5">
    <location>
        <begin position="66"/>
        <end position="249"/>
    </location>
</feature>
<dbReference type="SUPFAM" id="SSF55781">
    <property type="entry name" value="GAF domain-like"/>
    <property type="match status" value="1"/>
</dbReference>
<dbReference type="SMART" id="SM00346">
    <property type="entry name" value="HTH_ICLR"/>
    <property type="match status" value="1"/>
</dbReference>
<dbReference type="InterPro" id="IPR036390">
    <property type="entry name" value="WH_DNA-bd_sf"/>
</dbReference>
<dbReference type="InterPro" id="IPR005471">
    <property type="entry name" value="Tscrpt_reg_IclR_N"/>
</dbReference>
<evidence type="ECO:0000259" key="4">
    <source>
        <dbReference type="PROSITE" id="PS51077"/>
    </source>
</evidence>
<dbReference type="GO" id="GO:0003700">
    <property type="term" value="F:DNA-binding transcription factor activity"/>
    <property type="evidence" value="ECO:0007669"/>
    <property type="project" value="TreeGrafter"/>
</dbReference>
<feature type="domain" description="HTH iclR-type" evidence="4">
    <location>
        <begin position="7"/>
        <end position="65"/>
    </location>
</feature>
<dbReference type="InterPro" id="IPR029016">
    <property type="entry name" value="GAF-like_dom_sf"/>
</dbReference>
<name>A0A852ZWM2_9ACTN</name>
<dbReference type="Pfam" id="PF01614">
    <property type="entry name" value="IclR_C"/>
    <property type="match status" value="1"/>
</dbReference>
<accession>A0A852ZWM2</accession>
<dbReference type="PANTHER" id="PTHR30136:SF24">
    <property type="entry name" value="HTH-TYPE TRANSCRIPTIONAL REPRESSOR ALLR"/>
    <property type="match status" value="1"/>
</dbReference>